<proteinExistence type="predicted"/>
<gene>
    <name evidence="1" type="ORF">HAQ05_27445</name>
</gene>
<dbReference type="EMBL" id="JAAOCA010000072">
    <property type="protein sequence ID" value="MBD1602417.1"/>
    <property type="molecule type" value="Genomic_DNA"/>
</dbReference>
<accession>A0ABR7ZAH6</accession>
<name>A0ABR7ZAH6_9PSED</name>
<dbReference type="Proteomes" id="UP000805841">
    <property type="component" value="Unassembled WGS sequence"/>
</dbReference>
<reference evidence="1 2" key="1">
    <citation type="journal article" date="2020" name="Insects">
        <title>Bacteria Belonging to Pseudomonas typographi sp. nov. from the Bark Beetle Ips typographus Have Genomic Potential to Aid in the Host Ecology.</title>
        <authorList>
            <person name="Peral-Aranega E."/>
            <person name="Saati-Santamaria Z."/>
            <person name="Kolarik M."/>
            <person name="Rivas R."/>
            <person name="Garcia-Fraile P."/>
        </authorList>
    </citation>
    <scope>NUCLEOTIDE SEQUENCE [LARGE SCALE GENOMIC DNA]</scope>
    <source>
        <strain evidence="1 2">CA3A</strain>
    </source>
</reference>
<protein>
    <submittedName>
        <fullName evidence="1">Uncharacterized protein</fullName>
    </submittedName>
</protein>
<keyword evidence="2" id="KW-1185">Reference proteome</keyword>
<evidence type="ECO:0000313" key="2">
    <source>
        <dbReference type="Proteomes" id="UP000805841"/>
    </source>
</evidence>
<comment type="caution">
    <text evidence="1">The sequence shown here is derived from an EMBL/GenBank/DDBJ whole genome shotgun (WGS) entry which is preliminary data.</text>
</comment>
<organism evidence="1 2">
    <name type="scientific">Pseudomonas typographi</name>
    <dbReference type="NCBI Taxonomy" id="2715964"/>
    <lineage>
        <taxon>Bacteria</taxon>
        <taxon>Pseudomonadati</taxon>
        <taxon>Pseudomonadota</taxon>
        <taxon>Gammaproteobacteria</taxon>
        <taxon>Pseudomonadales</taxon>
        <taxon>Pseudomonadaceae</taxon>
        <taxon>Pseudomonas</taxon>
    </lineage>
</organism>
<evidence type="ECO:0000313" key="1">
    <source>
        <dbReference type="EMBL" id="MBD1602417.1"/>
    </source>
</evidence>
<dbReference type="RefSeq" id="WP_190427410.1">
    <property type="nucleotide sequence ID" value="NZ_JAAOCA010000072.1"/>
</dbReference>
<sequence length="134" mass="14743">MSRSGYSDDCGGWDLICWRGAVTSAINGKRGQSFLLELRDSLDAMPSKRLVSDALEADGEFCAIGVIGAKRGVDMSSLDANDREAVAVAFGIAPAMAAEIVFMNDEGHWYPETPEQRWIRMRDWVAKNIRSNAQ</sequence>